<keyword evidence="10" id="KW-1185">Reference proteome</keyword>
<dbReference type="OrthoDB" id="417697at2759"/>
<dbReference type="Gene3D" id="1.20.58.1040">
    <property type="match status" value="1"/>
</dbReference>
<keyword evidence="7" id="KW-0325">Glycoprotein</keyword>
<evidence type="ECO:0000259" key="8">
    <source>
        <dbReference type="SMART" id="SM00768"/>
    </source>
</evidence>
<dbReference type="InterPro" id="IPR044788">
    <property type="entry name" value="X8_dom_prot"/>
</dbReference>
<dbReference type="GO" id="GO:0005886">
    <property type="term" value="C:plasma membrane"/>
    <property type="evidence" value="ECO:0007669"/>
    <property type="project" value="UniProtKB-SubCell"/>
</dbReference>
<dbReference type="GO" id="GO:0098552">
    <property type="term" value="C:side of membrane"/>
    <property type="evidence" value="ECO:0007669"/>
    <property type="project" value="UniProtKB-KW"/>
</dbReference>
<reference evidence="9" key="1">
    <citation type="submission" date="2021-01" db="EMBL/GenBank/DDBJ databases">
        <title>Adiantum capillus-veneris genome.</title>
        <authorList>
            <person name="Fang Y."/>
            <person name="Liao Q."/>
        </authorList>
    </citation>
    <scope>NUCLEOTIDE SEQUENCE</scope>
    <source>
        <strain evidence="9">H3</strain>
        <tissue evidence="9">Leaf</tissue>
    </source>
</reference>
<comment type="caution">
    <text evidence="9">The sequence shown here is derived from an EMBL/GenBank/DDBJ whole genome shotgun (WGS) entry which is preliminary data.</text>
</comment>
<protein>
    <recommendedName>
        <fullName evidence="8">X8 domain-containing protein</fullName>
    </recommendedName>
</protein>
<dbReference type="FunFam" id="1.20.58.1040:FF:000001">
    <property type="entry name" value="Glucan endo-1,3-beta-glucosidase 4"/>
    <property type="match status" value="1"/>
</dbReference>
<name>A0A9D4VBQ7_ADICA</name>
<evidence type="ECO:0000256" key="2">
    <source>
        <dbReference type="ARBA" id="ARBA00022475"/>
    </source>
</evidence>
<evidence type="ECO:0000313" key="10">
    <source>
        <dbReference type="Proteomes" id="UP000886520"/>
    </source>
</evidence>
<dbReference type="EMBL" id="JABFUD020000002">
    <property type="protein sequence ID" value="KAI5082683.1"/>
    <property type="molecule type" value="Genomic_DNA"/>
</dbReference>
<keyword evidence="4" id="KW-0732">Signal</keyword>
<dbReference type="AlphaFoldDB" id="A0A9D4VBQ7"/>
<keyword evidence="3" id="KW-0336">GPI-anchor</keyword>
<gene>
    <name evidence="9" type="ORF">GOP47_0002426</name>
</gene>
<organism evidence="9 10">
    <name type="scientific">Adiantum capillus-veneris</name>
    <name type="common">Maidenhair fern</name>
    <dbReference type="NCBI Taxonomy" id="13818"/>
    <lineage>
        <taxon>Eukaryota</taxon>
        <taxon>Viridiplantae</taxon>
        <taxon>Streptophyta</taxon>
        <taxon>Embryophyta</taxon>
        <taxon>Tracheophyta</taxon>
        <taxon>Polypodiopsida</taxon>
        <taxon>Polypodiidae</taxon>
        <taxon>Polypodiales</taxon>
        <taxon>Pteridineae</taxon>
        <taxon>Pteridaceae</taxon>
        <taxon>Vittarioideae</taxon>
        <taxon>Adiantum</taxon>
    </lineage>
</organism>
<feature type="domain" description="X8" evidence="8">
    <location>
        <begin position="33"/>
        <end position="118"/>
    </location>
</feature>
<evidence type="ECO:0000256" key="3">
    <source>
        <dbReference type="ARBA" id="ARBA00022622"/>
    </source>
</evidence>
<proteinExistence type="predicted"/>
<comment type="subcellular location">
    <subcellularLocation>
        <location evidence="1">Cell membrane</location>
        <topology evidence="1">Lipid-anchor</topology>
        <topology evidence="1">GPI-anchor</topology>
    </subcellularLocation>
</comment>
<evidence type="ECO:0000256" key="1">
    <source>
        <dbReference type="ARBA" id="ARBA00004609"/>
    </source>
</evidence>
<keyword evidence="6" id="KW-1015">Disulfide bond</keyword>
<dbReference type="InterPro" id="IPR012946">
    <property type="entry name" value="X8"/>
</dbReference>
<evidence type="ECO:0000256" key="7">
    <source>
        <dbReference type="ARBA" id="ARBA00023180"/>
    </source>
</evidence>
<evidence type="ECO:0000313" key="9">
    <source>
        <dbReference type="EMBL" id="KAI5082683.1"/>
    </source>
</evidence>
<keyword evidence="5" id="KW-0472">Membrane</keyword>
<keyword evidence="3" id="KW-0449">Lipoprotein</keyword>
<dbReference type="SMART" id="SM00768">
    <property type="entry name" value="X8"/>
    <property type="match status" value="1"/>
</dbReference>
<evidence type="ECO:0000256" key="6">
    <source>
        <dbReference type="ARBA" id="ARBA00023157"/>
    </source>
</evidence>
<dbReference type="GO" id="GO:0009506">
    <property type="term" value="C:plasmodesma"/>
    <property type="evidence" value="ECO:0007669"/>
    <property type="project" value="UniProtKB-ARBA"/>
</dbReference>
<dbReference type="PANTHER" id="PTHR31044:SF52">
    <property type="entry name" value="OS01G0631500 PROTEIN"/>
    <property type="match status" value="1"/>
</dbReference>
<sequence length="172" mass="18787">MLGEVVCGRETLDVGGSAIEGRRISLSSTYDKSWCIAKDYAKPDPVQEGLNWACGFGGADCVPIQLGNGCYLPNTVYSHASYAFNSYYQIHQHASGTCDFDGVATVTYEDPSYSGCTYPFRVGETGAESNGTRRFCFVKRWQRNFAGLSAALSIHQIDKDIVIATYIDHGLP</sequence>
<keyword evidence="2" id="KW-1003">Cell membrane</keyword>
<evidence type="ECO:0000256" key="4">
    <source>
        <dbReference type="ARBA" id="ARBA00022729"/>
    </source>
</evidence>
<dbReference type="Proteomes" id="UP000886520">
    <property type="component" value="Chromosome 3"/>
</dbReference>
<accession>A0A9D4VBQ7</accession>
<dbReference type="Pfam" id="PF07983">
    <property type="entry name" value="X8"/>
    <property type="match status" value="1"/>
</dbReference>
<evidence type="ECO:0000256" key="5">
    <source>
        <dbReference type="ARBA" id="ARBA00023136"/>
    </source>
</evidence>
<dbReference type="PANTHER" id="PTHR31044">
    <property type="entry name" value="BETA-1,3 GLUCANASE"/>
    <property type="match status" value="1"/>
</dbReference>